<proteinExistence type="predicted"/>
<evidence type="ECO:0000313" key="2">
    <source>
        <dbReference type="Proteomes" id="UP000298030"/>
    </source>
</evidence>
<dbReference type="EMBL" id="QPFP01000031">
    <property type="protein sequence ID" value="TEB28732.1"/>
    <property type="molecule type" value="Genomic_DNA"/>
</dbReference>
<sequence>MSQLNRPGLSVRCATGGDATHAICTVGDDRAALFGIIGSLAEVRVDDEDEDSEPVARVTPIGSVTVDDGLEEVKIVDDIGSNEDWTSQLKLRHFVPGWKGMEPKINVLLALADPLGPGVSRTQFQDIVRRIRRAYGFSRIKRWRAFNSRLGLDVWTWFGHLLCFLIDARSLGANLDTVTEAQPGSQRTRGEEENLTHSPEIIGAEEAFKLSRRRTGPCAEPIPIVYDPSLRQTGGYLDSIPRYSSVFSRQTSYGVASGSYGGDPMPDITAVGLEFSRSTRPNVSGGWSHEATESGCLLLSFKALVAHISHFYCEQALAWFLVIARLSAVINSLLRGHRDRRVRATPVSVVPCKPSFSQQNSQETYEYIIKYYPYPRRIKWLNMLTGTEFNKEDIAHLIIKRLHIVGSSDHSCRGVIVHEWVVSSCPPEPANNDLVKLFQQRLNISDHRTPESVKSFPIHGPTSTIRTKHSKTNGFFIGRPYCMGGIDVF</sequence>
<evidence type="ECO:0000313" key="1">
    <source>
        <dbReference type="EMBL" id="TEB28732.1"/>
    </source>
</evidence>
<keyword evidence="2" id="KW-1185">Reference proteome</keyword>
<organism evidence="1 2">
    <name type="scientific">Coprinellus micaceus</name>
    <name type="common">Glistening ink-cap mushroom</name>
    <name type="synonym">Coprinus micaceus</name>
    <dbReference type="NCBI Taxonomy" id="71717"/>
    <lineage>
        <taxon>Eukaryota</taxon>
        <taxon>Fungi</taxon>
        <taxon>Dikarya</taxon>
        <taxon>Basidiomycota</taxon>
        <taxon>Agaricomycotina</taxon>
        <taxon>Agaricomycetes</taxon>
        <taxon>Agaricomycetidae</taxon>
        <taxon>Agaricales</taxon>
        <taxon>Agaricineae</taxon>
        <taxon>Psathyrellaceae</taxon>
        <taxon>Coprinellus</taxon>
    </lineage>
</organism>
<gene>
    <name evidence="1" type="ORF">FA13DRAFT_1711725</name>
</gene>
<dbReference type="Proteomes" id="UP000298030">
    <property type="component" value="Unassembled WGS sequence"/>
</dbReference>
<accession>A0A4Y7T560</accession>
<name>A0A4Y7T560_COPMI</name>
<comment type="caution">
    <text evidence="1">The sequence shown here is derived from an EMBL/GenBank/DDBJ whole genome shotgun (WGS) entry which is preliminary data.</text>
</comment>
<reference evidence="1 2" key="1">
    <citation type="journal article" date="2019" name="Nat. Ecol. Evol.">
        <title>Megaphylogeny resolves global patterns of mushroom evolution.</title>
        <authorList>
            <person name="Varga T."/>
            <person name="Krizsan K."/>
            <person name="Foldi C."/>
            <person name="Dima B."/>
            <person name="Sanchez-Garcia M."/>
            <person name="Sanchez-Ramirez S."/>
            <person name="Szollosi G.J."/>
            <person name="Szarkandi J.G."/>
            <person name="Papp V."/>
            <person name="Albert L."/>
            <person name="Andreopoulos W."/>
            <person name="Angelini C."/>
            <person name="Antonin V."/>
            <person name="Barry K.W."/>
            <person name="Bougher N.L."/>
            <person name="Buchanan P."/>
            <person name="Buyck B."/>
            <person name="Bense V."/>
            <person name="Catcheside P."/>
            <person name="Chovatia M."/>
            <person name="Cooper J."/>
            <person name="Damon W."/>
            <person name="Desjardin D."/>
            <person name="Finy P."/>
            <person name="Geml J."/>
            <person name="Haridas S."/>
            <person name="Hughes K."/>
            <person name="Justo A."/>
            <person name="Karasinski D."/>
            <person name="Kautmanova I."/>
            <person name="Kiss B."/>
            <person name="Kocsube S."/>
            <person name="Kotiranta H."/>
            <person name="LaButti K.M."/>
            <person name="Lechner B.E."/>
            <person name="Liimatainen K."/>
            <person name="Lipzen A."/>
            <person name="Lukacs Z."/>
            <person name="Mihaltcheva S."/>
            <person name="Morgado L.N."/>
            <person name="Niskanen T."/>
            <person name="Noordeloos M.E."/>
            <person name="Ohm R.A."/>
            <person name="Ortiz-Santana B."/>
            <person name="Ovrebo C."/>
            <person name="Racz N."/>
            <person name="Riley R."/>
            <person name="Savchenko A."/>
            <person name="Shiryaev A."/>
            <person name="Soop K."/>
            <person name="Spirin V."/>
            <person name="Szebenyi C."/>
            <person name="Tomsovsky M."/>
            <person name="Tulloss R.E."/>
            <person name="Uehling J."/>
            <person name="Grigoriev I.V."/>
            <person name="Vagvolgyi C."/>
            <person name="Papp T."/>
            <person name="Martin F.M."/>
            <person name="Miettinen O."/>
            <person name="Hibbett D.S."/>
            <person name="Nagy L.G."/>
        </authorList>
    </citation>
    <scope>NUCLEOTIDE SEQUENCE [LARGE SCALE GENOMIC DNA]</scope>
    <source>
        <strain evidence="1 2">FP101781</strain>
    </source>
</reference>
<protein>
    <submittedName>
        <fullName evidence="1">Uncharacterized protein</fullName>
    </submittedName>
</protein>
<dbReference type="AlphaFoldDB" id="A0A4Y7T560"/>